<evidence type="ECO:0000313" key="7">
    <source>
        <dbReference type="EMBL" id="CAE0405441.1"/>
    </source>
</evidence>
<accession>A0A7S3KYX3</accession>
<dbReference type="PANTHER" id="PTHR12385">
    <property type="entry name" value="CHOLINE TRANSPORTER-LIKE (SLC FAMILY 44)"/>
    <property type="match status" value="1"/>
</dbReference>
<comment type="function">
    <text evidence="6">Choline transporter.</text>
</comment>
<evidence type="ECO:0000256" key="1">
    <source>
        <dbReference type="ARBA" id="ARBA00004141"/>
    </source>
</evidence>
<proteinExistence type="inferred from homology"/>
<name>A0A7S3KYX3_9STRA</name>
<gene>
    <name evidence="7" type="ORF">ACOF00016_LOCUS3466</name>
</gene>
<keyword evidence="4 6" id="KW-1133">Transmembrane helix</keyword>
<dbReference type="InterPro" id="IPR007603">
    <property type="entry name" value="Choline_transptr-like"/>
</dbReference>
<evidence type="ECO:0000256" key="4">
    <source>
        <dbReference type="ARBA" id="ARBA00022989"/>
    </source>
</evidence>
<feature type="transmembrane region" description="Helical" evidence="6">
    <location>
        <begin position="164"/>
        <end position="185"/>
    </location>
</feature>
<organism evidence="7">
    <name type="scientific">Amphora coffeiformis</name>
    <dbReference type="NCBI Taxonomy" id="265554"/>
    <lineage>
        <taxon>Eukaryota</taxon>
        <taxon>Sar</taxon>
        <taxon>Stramenopiles</taxon>
        <taxon>Ochrophyta</taxon>
        <taxon>Bacillariophyta</taxon>
        <taxon>Bacillariophyceae</taxon>
        <taxon>Bacillariophycidae</taxon>
        <taxon>Thalassiophysales</taxon>
        <taxon>Catenulaceae</taxon>
        <taxon>Amphora</taxon>
    </lineage>
</organism>
<keyword evidence="5 6" id="KW-0472">Membrane</keyword>
<dbReference type="GO" id="GO:0022857">
    <property type="term" value="F:transmembrane transporter activity"/>
    <property type="evidence" value="ECO:0007669"/>
    <property type="project" value="UniProtKB-UniRule"/>
</dbReference>
<feature type="transmembrane region" description="Helical" evidence="6">
    <location>
        <begin position="69"/>
        <end position="93"/>
    </location>
</feature>
<evidence type="ECO:0000256" key="2">
    <source>
        <dbReference type="ARBA" id="ARBA00007168"/>
    </source>
</evidence>
<protein>
    <recommendedName>
        <fullName evidence="6">Choline transporter-like protein</fullName>
    </recommendedName>
</protein>
<feature type="transmembrane region" description="Helical" evidence="6">
    <location>
        <begin position="390"/>
        <end position="408"/>
    </location>
</feature>
<dbReference type="Pfam" id="PF04515">
    <property type="entry name" value="Choline_transpo"/>
    <property type="match status" value="1"/>
</dbReference>
<dbReference type="GO" id="GO:0005886">
    <property type="term" value="C:plasma membrane"/>
    <property type="evidence" value="ECO:0007669"/>
    <property type="project" value="UniProtKB-SubCell"/>
</dbReference>
<feature type="transmembrane region" description="Helical" evidence="6">
    <location>
        <begin position="191"/>
        <end position="209"/>
    </location>
</feature>
<feature type="transmembrane region" description="Helical" evidence="6">
    <location>
        <begin position="124"/>
        <end position="143"/>
    </location>
</feature>
<sequence length="461" mass="50667">MPTDYGSVPTTEGEETKSSFQKRRRCNDVIFALAFLAHLGVIVAAWVTYEPQGGEEGSEIEDFADRGVWKFVGTCGAIALILSTLTLFFMYWFSDELVEIALVVSLLCTAAVAGYGVYIWKIYMMVVGGVAFLAVLVFTFCVWKKIPFAAANLKTAIRAVRTNFGLIFLAYVLEVVAFGWLILWIDAAGAGMSGEGWGMVFLYLLSFFWTQQVINNLQHTIVSSMIGTWWYNPTDANSCWDDGLNAAVCHSLTFSFGSICFGSLLAGIVQALKYLHRMVASQENRCGKCVTACIDCILSCIQDAVEYFNKWAFTFVGIHGDSYIGSGKQVMALFKQRGWSSLVGDVLADAVMFTMKISVAILTALAGWWLVNKDDDIFVGVGVSAEDDDAIGFVAGGLIGYIVSSIMMELVGSAVNAVIVCFAEAPDVFHNNHRELCDEMLKAWKRAYPDECEDDFSSIKV</sequence>
<dbReference type="PANTHER" id="PTHR12385:SF4">
    <property type="entry name" value="PROTEIN PNS1"/>
    <property type="match status" value="1"/>
</dbReference>
<dbReference type="EMBL" id="HBIM01004051">
    <property type="protein sequence ID" value="CAE0405441.1"/>
    <property type="molecule type" value="Transcribed_RNA"/>
</dbReference>
<comment type="similarity">
    <text evidence="2 6">Belongs to the CTL (choline transporter-like) family.</text>
</comment>
<keyword evidence="3 6" id="KW-0812">Transmembrane</keyword>
<evidence type="ECO:0000256" key="5">
    <source>
        <dbReference type="ARBA" id="ARBA00023136"/>
    </source>
</evidence>
<reference evidence="7" key="1">
    <citation type="submission" date="2021-01" db="EMBL/GenBank/DDBJ databases">
        <authorList>
            <person name="Corre E."/>
            <person name="Pelletier E."/>
            <person name="Niang G."/>
            <person name="Scheremetjew M."/>
            <person name="Finn R."/>
            <person name="Kale V."/>
            <person name="Holt S."/>
            <person name="Cochrane G."/>
            <person name="Meng A."/>
            <person name="Brown T."/>
            <person name="Cohen L."/>
        </authorList>
    </citation>
    <scope>NUCLEOTIDE SEQUENCE</scope>
    <source>
        <strain evidence="7">CCMP127</strain>
    </source>
</reference>
<feature type="transmembrane region" description="Helical" evidence="6">
    <location>
        <begin position="100"/>
        <end position="118"/>
    </location>
</feature>
<comment type="subcellular location">
    <subcellularLocation>
        <location evidence="6">Cell membrane</location>
        <topology evidence="6">Multi-pass membrane protein</topology>
    </subcellularLocation>
    <subcellularLocation>
        <location evidence="1">Membrane</location>
        <topology evidence="1">Multi-pass membrane protein</topology>
    </subcellularLocation>
</comment>
<evidence type="ECO:0000256" key="3">
    <source>
        <dbReference type="ARBA" id="ARBA00022692"/>
    </source>
</evidence>
<evidence type="ECO:0000256" key="6">
    <source>
        <dbReference type="RuleBase" id="RU368066"/>
    </source>
</evidence>
<feature type="transmembrane region" description="Helical" evidence="6">
    <location>
        <begin position="346"/>
        <end position="370"/>
    </location>
</feature>
<feature type="transmembrane region" description="Helical" evidence="6">
    <location>
        <begin position="216"/>
        <end position="232"/>
    </location>
</feature>
<feature type="transmembrane region" description="Helical" evidence="6">
    <location>
        <begin position="252"/>
        <end position="275"/>
    </location>
</feature>
<feature type="transmembrane region" description="Helical" evidence="6">
    <location>
        <begin position="29"/>
        <end position="49"/>
    </location>
</feature>
<dbReference type="AlphaFoldDB" id="A0A7S3KYX3"/>